<dbReference type="Proteomes" id="UP000479190">
    <property type="component" value="Unassembled WGS sequence"/>
</dbReference>
<dbReference type="EMBL" id="CADCXV010000727">
    <property type="protein sequence ID" value="CAB0033851.1"/>
    <property type="molecule type" value="Genomic_DNA"/>
</dbReference>
<reference evidence="1 2" key="1">
    <citation type="submission" date="2020-02" db="EMBL/GenBank/DDBJ databases">
        <authorList>
            <person name="Ferguson B K."/>
        </authorList>
    </citation>
    <scope>NUCLEOTIDE SEQUENCE [LARGE SCALE GENOMIC DNA]</scope>
</reference>
<gene>
    <name evidence="1" type="ORF">TBRA_LOCUS5749</name>
</gene>
<accession>A0A6H5IGL0</accession>
<dbReference type="AlphaFoldDB" id="A0A6H5IGL0"/>
<organism evidence="1 2">
    <name type="scientific">Trichogramma brassicae</name>
    <dbReference type="NCBI Taxonomy" id="86971"/>
    <lineage>
        <taxon>Eukaryota</taxon>
        <taxon>Metazoa</taxon>
        <taxon>Ecdysozoa</taxon>
        <taxon>Arthropoda</taxon>
        <taxon>Hexapoda</taxon>
        <taxon>Insecta</taxon>
        <taxon>Pterygota</taxon>
        <taxon>Neoptera</taxon>
        <taxon>Endopterygota</taxon>
        <taxon>Hymenoptera</taxon>
        <taxon>Apocrita</taxon>
        <taxon>Proctotrupomorpha</taxon>
        <taxon>Chalcidoidea</taxon>
        <taxon>Trichogrammatidae</taxon>
        <taxon>Trichogramma</taxon>
    </lineage>
</organism>
<evidence type="ECO:0000313" key="1">
    <source>
        <dbReference type="EMBL" id="CAB0033851.1"/>
    </source>
</evidence>
<evidence type="ECO:0000313" key="2">
    <source>
        <dbReference type="Proteomes" id="UP000479190"/>
    </source>
</evidence>
<proteinExistence type="predicted"/>
<keyword evidence="2" id="KW-1185">Reference proteome</keyword>
<name>A0A6H5IGL0_9HYME</name>
<sequence length="157" mass="17536">MRGALYDESLYMYNAIHTHCRIHLCRAAPYLGHCVFYNADMKVSLLCDDKTAVLPPSPRGEYIYGVYSIAADSTRVLIYGGARERCPEISFNKHNKVRVSGKDLNARLSGSHSVLDLGAGYTGFAAARRDARAQQQQRVRWWPAPAPRESSSLTFPV</sequence>
<protein>
    <submittedName>
        <fullName evidence="1">Uncharacterized protein</fullName>
    </submittedName>
</protein>